<organism evidence="2 3">
    <name type="scientific">Desulfotomaculum nigrificans (strain DSM 14880 / VKM B-2319 / CO-1-SRB)</name>
    <name type="common">Desulfotomaculum carboxydivorans</name>
    <dbReference type="NCBI Taxonomy" id="868595"/>
    <lineage>
        <taxon>Bacteria</taxon>
        <taxon>Bacillati</taxon>
        <taxon>Bacillota</taxon>
        <taxon>Clostridia</taxon>
        <taxon>Eubacteriales</taxon>
        <taxon>Desulfotomaculaceae</taxon>
        <taxon>Desulfotomaculum</taxon>
    </lineage>
</organism>
<dbReference type="STRING" id="868595.Desca_0656"/>
<gene>
    <name evidence="2" type="ordered locus">Desca_0656</name>
</gene>
<dbReference type="Gene3D" id="3.40.50.410">
    <property type="entry name" value="von Willebrand factor, type A domain"/>
    <property type="match status" value="1"/>
</dbReference>
<dbReference type="EMBL" id="CP002736">
    <property type="protein sequence ID" value="AEF93541.1"/>
    <property type="molecule type" value="Genomic_DNA"/>
</dbReference>
<dbReference type="SMART" id="SM00327">
    <property type="entry name" value="VWA"/>
    <property type="match status" value="1"/>
</dbReference>
<proteinExistence type="predicted"/>
<dbReference type="PANTHER" id="PTHR10579:SF43">
    <property type="entry name" value="ZINC FINGER (C3HC4-TYPE RING FINGER) FAMILY PROTEIN"/>
    <property type="match status" value="1"/>
</dbReference>
<dbReference type="InterPro" id="IPR036465">
    <property type="entry name" value="vWFA_dom_sf"/>
</dbReference>
<reference evidence="2" key="1">
    <citation type="submission" date="2011-05" db="EMBL/GenBank/DDBJ databases">
        <title>Complete sequence of Desulfotomaculum carboxydivorans CO-1-SRB.</title>
        <authorList>
            <consortium name="US DOE Joint Genome Institute"/>
            <person name="Lucas S."/>
            <person name="Han J."/>
            <person name="Lapidus A."/>
            <person name="Cheng J.-F."/>
            <person name="Goodwin L."/>
            <person name="Pitluck S."/>
            <person name="Peters L."/>
            <person name="Mikhailova N."/>
            <person name="Lu M."/>
            <person name="Han C."/>
            <person name="Tapia R."/>
            <person name="Land M."/>
            <person name="Hauser L."/>
            <person name="Kyrpides N."/>
            <person name="Ivanova N."/>
            <person name="Pagani I."/>
            <person name="Stams A."/>
            <person name="Plugge C."/>
            <person name="Muyzer G."/>
            <person name="Kuever J."/>
            <person name="Parshina S."/>
            <person name="Ivanova A."/>
            <person name="Nazina T."/>
            <person name="Woyke T."/>
        </authorList>
    </citation>
    <scope>NUCLEOTIDE SEQUENCE [LARGE SCALE GENOMIC DNA]</scope>
    <source>
        <strain evidence="2">CO-1-SRB</strain>
    </source>
</reference>
<sequence length="421" mass="45644">MEQIKVDLALDKTFLLPGNKQVAYLMVKLTAPEQVVKERPVQNLSFVIDRSGSMSGEKLDYTKKAVTFAIGHLSPQDYCSVVAFDDMVTMVAPSHKVENKDALKMAVESIYPGGSTNLSGGMLLGLREVKLAHKENQINRVLLLTDGMANVGVTDHGALVEKAREMAAGGVNLSTFGLGDDFEEDLLQAMAEAGGGNFYYIETPDQIPGIFDQELTGLLNIVAQNLSVKVKPGQDVAITGVLGYPFTTGEGVTVNLPDIYSGETKILLLELVISPLAEGTHKLLSVELDYADVRENLALVNLKADLSVNASAEPGDGPAENVEVIKQVELFRCAQAKEEAIRLADQGDFEASRLVLEKQLLKMQSLGASLSCSEINMEVNELQENLSYMSEGSYGKASRKKMSFNVYQRKKGRGNNKAFTG</sequence>
<dbReference type="Pfam" id="PF00092">
    <property type="entry name" value="VWA"/>
    <property type="match status" value="1"/>
</dbReference>
<dbReference type="PROSITE" id="PS50234">
    <property type="entry name" value="VWFA"/>
    <property type="match status" value="1"/>
</dbReference>
<evidence type="ECO:0000313" key="3">
    <source>
        <dbReference type="Proteomes" id="UP000009226"/>
    </source>
</evidence>
<dbReference type="InterPro" id="IPR051266">
    <property type="entry name" value="CLCR"/>
</dbReference>
<dbReference type="RefSeq" id="WP_013809767.1">
    <property type="nucleotide sequence ID" value="NC_015565.1"/>
</dbReference>
<protein>
    <submittedName>
        <fullName evidence="2">von Willebrand factor type A</fullName>
    </submittedName>
</protein>
<dbReference type="InterPro" id="IPR002035">
    <property type="entry name" value="VWF_A"/>
</dbReference>
<dbReference type="AlphaFoldDB" id="F6B8G9"/>
<dbReference type="Proteomes" id="UP000009226">
    <property type="component" value="Chromosome"/>
</dbReference>
<accession>F6B8G9</accession>
<dbReference type="HOGENOM" id="CLU_031866_1_1_9"/>
<feature type="domain" description="VWFA" evidence="1">
    <location>
        <begin position="43"/>
        <end position="215"/>
    </location>
</feature>
<name>F6B8G9_DESCC</name>
<evidence type="ECO:0000313" key="2">
    <source>
        <dbReference type="EMBL" id="AEF93541.1"/>
    </source>
</evidence>
<dbReference type="SUPFAM" id="SSF53300">
    <property type="entry name" value="vWA-like"/>
    <property type="match status" value="1"/>
</dbReference>
<dbReference type="KEGG" id="dca:Desca_0656"/>
<evidence type="ECO:0000259" key="1">
    <source>
        <dbReference type="PROSITE" id="PS50234"/>
    </source>
</evidence>
<dbReference type="eggNOG" id="COG2304">
    <property type="taxonomic scope" value="Bacteria"/>
</dbReference>
<keyword evidence="3" id="KW-1185">Reference proteome</keyword>
<dbReference type="PANTHER" id="PTHR10579">
    <property type="entry name" value="CALCIUM-ACTIVATED CHLORIDE CHANNEL REGULATOR"/>
    <property type="match status" value="1"/>
</dbReference>